<organism evidence="3 4">
    <name type="scientific">Mycena metata</name>
    <dbReference type="NCBI Taxonomy" id="1033252"/>
    <lineage>
        <taxon>Eukaryota</taxon>
        <taxon>Fungi</taxon>
        <taxon>Dikarya</taxon>
        <taxon>Basidiomycota</taxon>
        <taxon>Agaricomycotina</taxon>
        <taxon>Agaricomycetes</taxon>
        <taxon>Agaricomycetidae</taxon>
        <taxon>Agaricales</taxon>
        <taxon>Marasmiineae</taxon>
        <taxon>Mycenaceae</taxon>
        <taxon>Mycena</taxon>
    </lineage>
</organism>
<proteinExistence type="predicted"/>
<evidence type="ECO:0000313" key="4">
    <source>
        <dbReference type="Proteomes" id="UP001215598"/>
    </source>
</evidence>
<gene>
    <name evidence="3" type="ORF">B0H16DRAFT_1892349</name>
</gene>
<dbReference type="Pfam" id="PF20153">
    <property type="entry name" value="DUF6535"/>
    <property type="match status" value="1"/>
</dbReference>
<dbReference type="Proteomes" id="UP001215598">
    <property type="component" value="Unassembled WGS sequence"/>
</dbReference>
<evidence type="ECO:0000313" key="3">
    <source>
        <dbReference type="EMBL" id="KAJ7735006.1"/>
    </source>
</evidence>
<protein>
    <recommendedName>
        <fullName evidence="2">DUF6535 domain-containing protein</fullName>
    </recommendedName>
</protein>
<keyword evidence="4" id="KW-1185">Reference proteome</keyword>
<dbReference type="EMBL" id="JARKIB010000129">
    <property type="protein sequence ID" value="KAJ7735006.1"/>
    <property type="molecule type" value="Genomic_DNA"/>
</dbReference>
<dbReference type="InterPro" id="IPR045338">
    <property type="entry name" value="DUF6535"/>
</dbReference>
<feature type="transmembrane region" description="Helical" evidence="1">
    <location>
        <begin position="133"/>
        <end position="157"/>
    </location>
</feature>
<keyword evidence="1" id="KW-0472">Membrane</keyword>
<feature type="transmembrane region" description="Helical" evidence="1">
    <location>
        <begin position="101"/>
        <end position="121"/>
    </location>
</feature>
<feature type="transmembrane region" description="Helical" evidence="1">
    <location>
        <begin position="200"/>
        <end position="220"/>
    </location>
</feature>
<keyword evidence="1" id="KW-1133">Transmembrane helix</keyword>
<comment type="caution">
    <text evidence="3">The sequence shown here is derived from an EMBL/GenBank/DDBJ whole genome shotgun (WGS) entry which is preliminary data.</text>
</comment>
<accession>A0AAD7I4U8</accession>
<evidence type="ECO:0000259" key="2">
    <source>
        <dbReference type="Pfam" id="PF20153"/>
    </source>
</evidence>
<reference evidence="3" key="1">
    <citation type="submission" date="2023-03" db="EMBL/GenBank/DDBJ databases">
        <title>Massive genome expansion in bonnet fungi (Mycena s.s.) driven by repeated elements and novel gene families across ecological guilds.</title>
        <authorList>
            <consortium name="Lawrence Berkeley National Laboratory"/>
            <person name="Harder C.B."/>
            <person name="Miyauchi S."/>
            <person name="Viragh M."/>
            <person name="Kuo A."/>
            <person name="Thoen E."/>
            <person name="Andreopoulos B."/>
            <person name="Lu D."/>
            <person name="Skrede I."/>
            <person name="Drula E."/>
            <person name="Henrissat B."/>
            <person name="Morin E."/>
            <person name="Kohler A."/>
            <person name="Barry K."/>
            <person name="LaButti K."/>
            <person name="Morin E."/>
            <person name="Salamov A."/>
            <person name="Lipzen A."/>
            <person name="Mereny Z."/>
            <person name="Hegedus B."/>
            <person name="Baldrian P."/>
            <person name="Stursova M."/>
            <person name="Weitz H."/>
            <person name="Taylor A."/>
            <person name="Grigoriev I.V."/>
            <person name="Nagy L.G."/>
            <person name="Martin F."/>
            <person name="Kauserud H."/>
        </authorList>
    </citation>
    <scope>NUCLEOTIDE SEQUENCE</scope>
    <source>
        <strain evidence="3">CBHHK182m</strain>
    </source>
</reference>
<keyword evidence="1" id="KW-0812">Transmembrane</keyword>
<sequence>MAAVIGRAGSLSSISTLAQRMSTAANPAALSDSDRLITALQTCFIDLAKKQEEQGEKLYRAVEALKPQVPTTDKKTAFWTSYMKLADEHDKEFQQKHSTDLDTALIFSGLFSAVASAFVIQIEPQLAVNPPKIIVIVQLLLYASLFTTLLAALLAVLGKQWLMYYQAAGSRGTLEDRGLERQRKLDGLVKWKFEAVLRAFPLLLQLSLLLFASAISVYLWTVHHSVAILVTALTALGLGLYISLLVSATLFSDCPFQSPLAPILENFLHNFFKLRPAFQLPYRTRRSLRALSRFGRSQLELLPRFMSRRILPSNKPNLYAEYKSVRPSLEVPAVSWALAASTDPAMIGVAAELGADLQWPIKLDRFTETTLCRRLWTTAFMFSSSTVRPGMPNLTAVCGKLYCLLDRHAQRRPRVGITFNSEGSIATGEPAAILHVRLFGEEVKVELPVDSAATVRWMLQIIPSLAAPSTDKMWYLARKFPIEAQVDMQIFTNFLCCVGAVAIPAEWLIRRVDKTVEGWLTAAKVARTSLTELLDMHWGVRLETGHLNPRLARFGFREEHWIYTALEHAQKPLQEGFDDAEDSVWDSSTTRAIDGLLQVLSCNDSFPDNPPIPSLVVILRALSSTTDVAVAAFLVLIKANLWFLNPNLQPFMRDFSVWHHLSRIVQRSKEEPRLWDVIAKSYQHIVQQVAHRPEWKSALFEELPTCIAVFSDSSGPRRWLRGEEELKGQRSDFISVLQNIWVPRQQQRIQFIDAGQQCTALCLVSLSNVWESYDMSKSSVEQFLLLAHCTVTTALLKDDLPGTLLHDRDTATLRDELETEIKAWEESLRQGEEVWTAASTAHWAKVSAAQVEQRDTGEEGEGDHIAVAVN</sequence>
<dbReference type="AlphaFoldDB" id="A0AAD7I4U8"/>
<feature type="transmembrane region" description="Helical" evidence="1">
    <location>
        <begin position="226"/>
        <end position="251"/>
    </location>
</feature>
<evidence type="ECO:0000256" key="1">
    <source>
        <dbReference type="SAM" id="Phobius"/>
    </source>
</evidence>
<feature type="domain" description="DUF6535" evidence="2">
    <location>
        <begin position="124"/>
        <end position="221"/>
    </location>
</feature>
<name>A0AAD7I4U8_9AGAR</name>